<reference evidence="2" key="1">
    <citation type="submission" date="2022-11" db="UniProtKB">
        <authorList>
            <consortium name="WormBaseParasite"/>
        </authorList>
    </citation>
    <scope>IDENTIFICATION</scope>
</reference>
<protein>
    <submittedName>
        <fullName evidence="2">Uncharacterized protein</fullName>
    </submittedName>
</protein>
<proteinExistence type="predicted"/>
<organism evidence="1 2">
    <name type="scientific">Panagrolaimus sp. JU765</name>
    <dbReference type="NCBI Taxonomy" id="591449"/>
    <lineage>
        <taxon>Eukaryota</taxon>
        <taxon>Metazoa</taxon>
        <taxon>Ecdysozoa</taxon>
        <taxon>Nematoda</taxon>
        <taxon>Chromadorea</taxon>
        <taxon>Rhabditida</taxon>
        <taxon>Tylenchina</taxon>
        <taxon>Panagrolaimomorpha</taxon>
        <taxon>Panagrolaimoidea</taxon>
        <taxon>Panagrolaimidae</taxon>
        <taxon>Panagrolaimus</taxon>
    </lineage>
</organism>
<evidence type="ECO:0000313" key="1">
    <source>
        <dbReference type="Proteomes" id="UP000887576"/>
    </source>
</evidence>
<accession>A0AC34R458</accession>
<dbReference type="WBParaSite" id="JU765_v2.g3234.t1">
    <property type="protein sequence ID" value="JU765_v2.g3234.t1"/>
    <property type="gene ID" value="JU765_v2.g3234"/>
</dbReference>
<name>A0AC34R458_9BILA</name>
<dbReference type="Proteomes" id="UP000887576">
    <property type="component" value="Unplaced"/>
</dbReference>
<sequence>MNSFGKVSSVIAESRNGNQSWASIYDPMYHVYLMIILTILMVITLVVLYVLGCTEVCEKPKTMKNVPVN</sequence>
<evidence type="ECO:0000313" key="2">
    <source>
        <dbReference type="WBParaSite" id="JU765_v2.g3234.t1"/>
    </source>
</evidence>